<keyword evidence="5" id="KW-1185">Reference proteome</keyword>
<dbReference type="PANTHER" id="PTHR34473">
    <property type="entry name" value="UPF0699 TRANSMEMBRANE PROTEIN YDBS"/>
    <property type="match status" value="1"/>
</dbReference>
<feature type="region of interest" description="Disordered" evidence="1">
    <location>
        <begin position="483"/>
        <end position="531"/>
    </location>
</feature>
<feature type="compositionally biased region" description="Polar residues" evidence="1">
    <location>
        <begin position="570"/>
        <end position="583"/>
    </location>
</feature>
<accession>A0ABW4RSQ4</accession>
<feature type="compositionally biased region" description="Low complexity" evidence="1">
    <location>
        <begin position="504"/>
        <end position="514"/>
    </location>
</feature>
<evidence type="ECO:0000313" key="5">
    <source>
        <dbReference type="Proteomes" id="UP001597326"/>
    </source>
</evidence>
<feature type="compositionally biased region" description="Basic and acidic residues" evidence="1">
    <location>
        <begin position="483"/>
        <end position="503"/>
    </location>
</feature>
<dbReference type="InterPro" id="IPR005182">
    <property type="entry name" value="YdbS-like_PH"/>
</dbReference>
<dbReference type="EMBL" id="JBHUFZ010000008">
    <property type="protein sequence ID" value="MFD1889266.1"/>
    <property type="molecule type" value="Genomic_DNA"/>
</dbReference>
<feature type="region of interest" description="Disordered" evidence="1">
    <location>
        <begin position="543"/>
        <end position="615"/>
    </location>
</feature>
<proteinExistence type="predicted"/>
<comment type="caution">
    <text evidence="4">The sequence shown here is derived from an EMBL/GenBank/DDBJ whole genome shotgun (WGS) entry which is preliminary data.</text>
</comment>
<feature type="transmembrane region" description="Helical" evidence="2">
    <location>
        <begin position="237"/>
        <end position="264"/>
    </location>
</feature>
<feature type="region of interest" description="Disordered" evidence="1">
    <location>
        <begin position="1"/>
        <end position="54"/>
    </location>
</feature>
<evidence type="ECO:0000256" key="1">
    <source>
        <dbReference type="SAM" id="MobiDB-lite"/>
    </source>
</evidence>
<keyword evidence="2" id="KW-0812">Transmembrane</keyword>
<name>A0ABW4RSQ4_9ACTN</name>
<gene>
    <name evidence="4" type="ORF">ACFSCS_03565</name>
</gene>
<evidence type="ECO:0000259" key="3">
    <source>
        <dbReference type="Pfam" id="PF03703"/>
    </source>
</evidence>
<feature type="domain" description="YdbS-like PH" evidence="3">
    <location>
        <begin position="410"/>
        <end position="460"/>
    </location>
</feature>
<evidence type="ECO:0000313" key="4">
    <source>
        <dbReference type="EMBL" id="MFD1889266.1"/>
    </source>
</evidence>
<feature type="domain" description="YdbS-like PH" evidence="3">
    <location>
        <begin position="119"/>
        <end position="196"/>
    </location>
</feature>
<feature type="domain" description="YdbS-like PH" evidence="3">
    <location>
        <begin position="293"/>
        <end position="356"/>
    </location>
</feature>
<feature type="transmembrane region" description="Helical" evidence="2">
    <location>
        <begin position="63"/>
        <end position="82"/>
    </location>
</feature>
<organism evidence="4 5">
    <name type="scientific">Luteococcus peritonei</name>
    <dbReference type="NCBI Taxonomy" id="88874"/>
    <lineage>
        <taxon>Bacteria</taxon>
        <taxon>Bacillati</taxon>
        <taxon>Actinomycetota</taxon>
        <taxon>Actinomycetes</taxon>
        <taxon>Propionibacteriales</taxon>
        <taxon>Propionibacteriaceae</taxon>
        <taxon>Luteococcus</taxon>
    </lineage>
</organism>
<dbReference type="RefSeq" id="WP_343872259.1">
    <property type="nucleotide sequence ID" value="NZ_BAAAIX010000007.1"/>
</dbReference>
<evidence type="ECO:0000256" key="2">
    <source>
        <dbReference type="SAM" id="Phobius"/>
    </source>
</evidence>
<dbReference type="Pfam" id="PF03703">
    <property type="entry name" value="bPH_2"/>
    <property type="match status" value="3"/>
</dbReference>
<protein>
    <submittedName>
        <fullName evidence="4">PH domain-containing protein</fullName>
    </submittedName>
</protein>
<feature type="transmembrane region" description="Helical" evidence="2">
    <location>
        <begin position="94"/>
        <end position="119"/>
    </location>
</feature>
<feature type="transmembrane region" description="Helical" evidence="2">
    <location>
        <begin position="270"/>
        <end position="289"/>
    </location>
</feature>
<dbReference type="Proteomes" id="UP001597326">
    <property type="component" value="Unassembled WGS sequence"/>
</dbReference>
<dbReference type="PANTHER" id="PTHR34473:SF2">
    <property type="entry name" value="UPF0699 TRANSMEMBRANE PROTEIN YDBT"/>
    <property type="match status" value="1"/>
</dbReference>
<feature type="compositionally biased region" description="Pro residues" evidence="1">
    <location>
        <begin position="16"/>
        <end position="32"/>
    </location>
</feature>
<keyword evidence="2" id="KW-0472">Membrane</keyword>
<sequence>MSDDFSRPQPEVDQASPPPASPSPTPEPPAPEAEPVLLEDLPAGSEPTPYQPVMERPHPLTPVIKGWMALVGMVILVGRDLLENAGKRDEPFDLRAVAVFGGMLGVYFIVTAISGYFSWRFTRFVVDDRQVRIERNFIWHNSDKVPFTKIQSVDVVQPFAARLLGLAQLRIDVGSGSGKTIDYLSRSRAYQMRDYLVARAHGQQVSVEQSNQAPVADALHDLSASETVLLTVPPQRLVLAAVLSTGFLITLALGLAGIAGIAWFQELGAAVGLVPLATGLLGIISNQVVKQWNYRLVRTGEALKVSRGMTSLVSQTLPTDRIQAISVTQHLLWRPFGIHRVKIDVLGYGGGEDEGASDVLLPAGTWAEVERAIDAVWPGFRLDRIQLQPASPRARRLHPFIFNSLRWGHDDEVFVAVNGGFVRQTEIVHHARVQSVHLQQGPVQRRLGLADVRLDTTSGILDGCIAQELDAATAREVVLAQMERSRASRERDARRAAQVRERSAAQAPEAMPAPAGWPAPQSTPGGEVAPAVTAPDWCADAEAPQNEDEMGQRSPEQHLPQTEGADWVASGSTTVMSPHSTTVEPAPEPTRTEAVPALEADEQPRRTERDEDQAN</sequence>
<reference evidence="5" key="1">
    <citation type="journal article" date="2019" name="Int. J. Syst. Evol. Microbiol.">
        <title>The Global Catalogue of Microorganisms (GCM) 10K type strain sequencing project: providing services to taxonomists for standard genome sequencing and annotation.</title>
        <authorList>
            <consortium name="The Broad Institute Genomics Platform"/>
            <consortium name="The Broad Institute Genome Sequencing Center for Infectious Disease"/>
            <person name="Wu L."/>
            <person name="Ma J."/>
        </authorList>
    </citation>
    <scope>NUCLEOTIDE SEQUENCE [LARGE SCALE GENOMIC DNA]</scope>
    <source>
        <strain evidence="5">CAIM 431</strain>
    </source>
</reference>
<keyword evidence="2" id="KW-1133">Transmembrane helix</keyword>